<accession>A0ABR4W9T9</accession>
<evidence type="ECO:0000313" key="10">
    <source>
        <dbReference type="Proteomes" id="UP000029443"/>
    </source>
</evidence>
<dbReference type="Gene3D" id="2.10.109.10">
    <property type="entry name" value="Umud Fragment, subunit A"/>
    <property type="match status" value="1"/>
</dbReference>
<reference evidence="9 10" key="1">
    <citation type="submission" date="2012-09" db="EMBL/GenBank/DDBJ databases">
        <title>Genome Sequence of alkane-degrading Bacterium Alcanivorax jadensis T9.</title>
        <authorList>
            <person name="Lai Q."/>
            <person name="Shao Z."/>
        </authorList>
    </citation>
    <scope>NUCLEOTIDE SEQUENCE [LARGE SCALE GENOMIC DNA]</scope>
    <source>
        <strain evidence="9 10">T9</strain>
    </source>
</reference>
<dbReference type="InterPro" id="IPR039418">
    <property type="entry name" value="LexA-like"/>
</dbReference>
<evidence type="ECO:0000256" key="7">
    <source>
        <dbReference type="RuleBase" id="RU003991"/>
    </source>
</evidence>
<dbReference type="NCBIfam" id="NF007621">
    <property type="entry name" value="PRK10276.1"/>
    <property type="match status" value="1"/>
</dbReference>
<evidence type="ECO:0000256" key="5">
    <source>
        <dbReference type="ARBA" id="ARBA00023204"/>
    </source>
</evidence>
<comment type="similarity">
    <text evidence="1 7">Belongs to the peptidase S24 family.</text>
</comment>
<name>A0ABR4W9T9_9GAMM</name>
<proteinExistence type="inferred from homology"/>
<evidence type="ECO:0000259" key="8">
    <source>
        <dbReference type="Pfam" id="PF00717"/>
    </source>
</evidence>
<comment type="caution">
    <text evidence="9">The sequence shown here is derived from an EMBL/GenBank/DDBJ whole genome shotgun (WGS) entry which is preliminary data.</text>
</comment>
<keyword evidence="2" id="KW-0227">DNA damage</keyword>
<organism evidence="9 10">
    <name type="scientific">Alcanivorax jadensis T9</name>
    <dbReference type="NCBI Taxonomy" id="1177181"/>
    <lineage>
        <taxon>Bacteria</taxon>
        <taxon>Pseudomonadati</taxon>
        <taxon>Pseudomonadota</taxon>
        <taxon>Gammaproteobacteria</taxon>
        <taxon>Oceanospirillales</taxon>
        <taxon>Alcanivoracaceae</taxon>
        <taxon>Alcanivorax</taxon>
    </lineage>
</organism>
<dbReference type="Pfam" id="PF00717">
    <property type="entry name" value="Peptidase_S24"/>
    <property type="match status" value="1"/>
</dbReference>
<evidence type="ECO:0000313" key="9">
    <source>
        <dbReference type="EMBL" id="KGD60179.1"/>
    </source>
</evidence>
<keyword evidence="3 7" id="KW-0378">Hydrolase</keyword>
<evidence type="ECO:0000256" key="4">
    <source>
        <dbReference type="ARBA" id="ARBA00022813"/>
    </source>
</evidence>
<keyword evidence="5" id="KW-0234">DNA repair</keyword>
<dbReference type="InterPro" id="IPR050077">
    <property type="entry name" value="LexA_repressor"/>
</dbReference>
<dbReference type="CDD" id="cd06529">
    <property type="entry name" value="S24_LexA-like"/>
    <property type="match status" value="1"/>
</dbReference>
<keyword evidence="10" id="KW-1185">Reference proteome</keyword>
<feature type="domain" description="Peptidase S24/S26A/S26B/S26C" evidence="8">
    <location>
        <begin position="5"/>
        <end position="119"/>
    </location>
</feature>
<gene>
    <name evidence="9" type="ORF">T9A_02752</name>
</gene>
<evidence type="ECO:0000256" key="2">
    <source>
        <dbReference type="ARBA" id="ARBA00022763"/>
    </source>
</evidence>
<dbReference type="InterPro" id="IPR015927">
    <property type="entry name" value="Peptidase_S24_S26A/B/C"/>
</dbReference>
<dbReference type="InterPro" id="IPR006197">
    <property type="entry name" value="Peptidase_S24_LexA"/>
</dbReference>
<dbReference type="PANTHER" id="PTHR33516">
    <property type="entry name" value="LEXA REPRESSOR"/>
    <property type="match status" value="1"/>
</dbReference>
<keyword evidence="6" id="KW-0742">SOS response</keyword>
<dbReference type="PANTHER" id="PTHR33516:SF2">
    <property type="entry name" value="LEXA REPRESSOR-RELATED"/>
    <property type="match status" value="1"/>
</dbReference>
<dbReference type="PRINTS" id="PR00726">
    <property type="entry name" value="LEXASERPTASE"/>
</dbReference>
<evidence type="ECO:0000256" key="6">
    <source>
        <dbReference type="ARBA" id="ARBA00023236"/>
    </source>
</evidence>
<dbReference type="SUPFAM" id="SSF51306">
    <property type="entry name" value="LexA/Signal peptidase"/>
    <property type="match status" value="1"/>
</dbReference>
<keyword evidence="4 7" id="KW-0068">Autocatalytic cleavage</keyword>
<evidence type="ECO:0000256" key="1">
    <source>
        <dbReference type="ARBA" id="ARBA00007484"/>
    </source>
</evidence>
<dbReference type="EMBL" id="ARXU01000013">
    <property type="protein sequence ID" value="KGD60179.1"/>
    <property type="molecule type" value="Genomic_DNA"/>
</dbReference>
<dbReference type="InterPro" id="IPR036286">
    <property type="entry name" value="LexA/Signal_pep-like_sf"/>
</dbReference>
<sequence>MTALPFFSERVAAGFPSPAQGYMEAPLDLNQLCIGQQEATFLLRVEGDSMREAGIFPDDILVVDRSLEPSHGDVVVASLNGEFTVKELRLRPQPMLMPRNPRYAAIPLADQEWELFGVVTFSLHAHRPVARPRR</sequence>
<evidence type="ECO:0000256" key="3">
    <source>
        <dbReference type="ARBA" id="ARBA00022801"/>
    </source>
</evidence>
<dbReference type="Proteomes" id="UP000029443">
    <property type="component" value="Unassembled WGS sequence"/>
</dbReference>
<protein>
    <submittedName>
        <fullName evidence="9">LexA repressor</fullName>
    </submittedName>
</protein>